<dbReference type="GO" id="GO:0070301">
    <property type="term" value="P:cellular response to hydrogen peroxide"/>
    <property type="evidence" value="ECO:0007669"/>
    <property type="project" value="TreeGrafter"/>
</dbReference>
<feature type="compositionally biased region" description="Polar residues" evidence="1">
    <location>
        <begin position="1"/>
        <end position="15"/>
    </location>
</feature>
<protein>
    <submittedName>
        <fullName evidence="2">Uncharacterized protein</fullName>
    </submittedName>
</protein>
<dbReference type="PANTHER" id="PTHR31383:SF2">
    <property type="entry name" value="OXIDATIVE STRESS-RESPONSIVE SERINE-RICH PROTEIN 1"/>
    <property type="match status" value="1"/>
</dbReference>
<dbReference type="OrthoDB" id="10045817at2759"/>
<evidence type="ECO:0000256" key="1">
    <source>
        <dbReference type="SAM" id="MobiDB-lite"/>
    </source>
</evidence>
<sequence>MATSSEDCENSSQTNDDFETTESDTELQNIFKRLRVNHRTKKMPTQARKVKTIKQRPKNSGRLPEKHKRRKILKDPTFIFTSTIKRTENKTDKNLSVKELNDSLPQNEPQRTASALNSSRHRLQGCGEQFRNGANVKVSDSLNMDDTTPEELAAYFDQLLHIPKPMSQMAEMMYT</sequence>
<organism evidence="2 3">
    <name type="scientific">Paramuricea clavata</name>
    <name type="common">Red gorgonian</name>
    <name type="synonym">Violescent sea-whip</name>
    <dbReference type="NCBI Taxonomy" id="317549"/>
    <lineage>
        <taxon>Eukaryota</taxon>
        <taxon>Metazoa</taxon>
        <taxon>Cnidaria</taxon>
        <taxon>Anthozoa</taxon>
        <taxon>Octocorallia</taxon>
        <taxon>Malacalcyonacea</taxon>
        <taxon>Plexauridae</taxon>
        <taxon>Paramuricea</taxon>
    </lineage>
</organism>
<dbReference type="EMBL" id="CACRXK020000706">
    <property type="protein sequence ID" value="CAB3984189.1"/>
    <property type="molecule type" value="Genomic_DNA"/>
</dbReference>
<feature type="compositionally biased region" description="Acidic residues" evidence="1">
    <location>
        <begin position="16"/>
        <end position="25"/>
    </location>
</feature>
<reference evidence="2" key="1">
    <citation type="submission" date="2020-04" db="EMBL/GenBank/DDBJ databases">
        <authorList>
            <person name="Alioto T."/>
            <person name="Alioto T."/>
            <person name="Gomez Garrido J."/>
        </authorList>
    </citation>
    <scope>NUCLEOTIDE SEQUENCE</scope>
    <source>
        <strain evidence="2">A484AB</strain>
    </source>
</reference>
<gene>
    <name evidence="2" type="ORF">PACLA_8A052071</name>
</gene>
<accession>A0A7D9DGU8</accession>
<feature type="compositionally biased region" description="Polar residues" evidence="1">
    <location>
        <begin position="103"/>
        <end position="118"/>
    </location>
</feature>
<dbReference type="AlphaFoldDB" id="A0A7D9DGU8"/>
<evidence type="ECO:0000313" key="3">
    <source>
        <dbReference type="Proteomes" id="UP001152795"/>
    </source>
</evidence>
<feature type="region of interest" description="Disordered" evidence="1">
    <location>
        <begin position="96"/>
        <end position="118"/>
    </location>
</feature>
<evidence type="ECO:0000313" key="2">
    <source>
        <dbReference type="EMBL" id="CAB3984189.1"/>
    </source>
</evidence>
<name>A0A7D9DGU8_PARCT</name>
<comment type="caution">
    <text evidence="2">The sequence shown here is derived from an EMBL/GenBank/DDBJ whole genome shotgun (WGS) entry which is preliminary data.</text>
</comment>
<dbReference type="InterPro" id="IPR008494">
    <property type="entry name" value="DUF776"/>
</dbReference>
<dbReference type="PANTHER" id="PTHR31383">
    <property type="entry name" value="OXIDATIVE STRESS-RESPONSE SERINE-RICH PROTEIN 1"/>
    <property type="match status" value="1"/>
</dbReference>
<proteinExistence type="predicted"/>
<keyword evidence="3" id="KW-1185">Reference proteome</keyword>
<feature type="region of interest" description="Disordered" evidence="1">
    <location>
        <begin position="1"/>
        <end position="25"/>
    </location>
</feature>
<dbReference type="Proteomes" id="UP001152795">
    <property type="component" value="Unassembled WGS sequence"/>
</dbReference>
<feature type="region of interest" description="Disordered" evidence="1">
    <location>
        <begin position="42"/>
        <end position="68"/>
    </location>
</feature>